<name>A0A401QRS4_STRNR</name>
<organism evidence="2 3">
    <name type="scientific">Streptomyces noursei</name>
    <name type="common">Streptomyces albulus</name>
    <dbReference type="NCBI Taxonomy" id="1971"/>
    <lineage>
        <taxon>Bacteria</taxon>
        <taxon>Bacillati</taxon>
        <taxon>Actinomycetota</taxon>
        <taxon>Actinomycetes</taxon>
        <taxon>Kitasatosporales</taxon>
        <taxon>Streptomycetaceae</taxon>
        <taxon>Streptomyces</taxon>
    </lineage>
</organism>
<accession>A0A401QRS4</accession>
<sequence length="753" mass="80548">MRRAQFIGDDSSRVQENSATVWANSYPVVIDRDEVDGSAPVAMYLTGFRNRKGGRRSDRYHVYVYVVFELDVSRGGREAVRRHAAALVELLAAHGIGAVPVNSGPSGGMHVWVACPQGLPPVVVARIADAAQALFPTVDRTPLLNPASGAVRPPGAPHRHGGYAELVRHSVEEAVAVLKQGAQARAFVALLRDLEAQAKAAGLWRVADAALGESRARRGGSGGRSVPPSIAARGPVVRPVVTDEGGVPRLDVPWRLLSGAARRGAEHRPSSTPGAHQAAVHPVLRSMAAAGWHRGEAAAFAADPELSPALEWLRTASTATGERAPLTEAEAEDRLTRAWWLAVQDAARMPHRRAETDQDDEQQGAAEGMAAATDLIARMEACGHAHWTRPSGPADRAVLRALAWFMAAYGLVEVTASVRRIAVLAGYSKSTAALSLQRVTYDGWIETAKDAERRTSSGRRIRLARAHQCTADEHHMCALHDLPADSKTAGHHGSDRSGTPRPPRGGVGVLGRLGGLVAHQQAGIWHRFGHHAARTLEIIKDHPAGVSPEEITQHSGYTARTTARHCGRLVEAGLAEITAEGALVPTDRSLYEAGAAVGVASRPVELAVVARVEQSQHQWWCREEAWWQLDRDERRSRGPGPAPTKRFSPAWTRTPAPTPARPPPSWDSPEPPTTPARSPSRPPGSAPPNSPPRPPPLRSAARSSTPPDSPATGPPRRSPARSRSPPEAVEAPQDAPTHPKGEPRHGRAPEALQ</sequence>
<dbReference type="Proteomes" id="UP000288351">
    <property type="component" value="Unassembled WGS sequence"/>
</dbReference>
<feature type="compositionally biased region" description="Pro residues" evidence="1">
    <location>
        <begin position="707"/>
        <end position="717"/>
    </location>
</feature>
<feature type="compositionally biased region" description="Pro residues" evidence="1">
    <location>
        <begin position="656"/>
        <end position="697"/>
    </location>
</feature>
<proteinExistence type="predicted"/>
<evidence type="ECO:0000313" key="3">
    <source>
        <dbReference type="Proteomes" id="UP000288351"/>
    </source>
</evidence>
<comment type="caution">
    <text evidence="2">The sequence shown here is derived from an EMBL/GenBank/DDBJ whole genome shotgun (WGS) entry which is preliminary data.</text>
</comment>
<dbReference type="AlphaFoldDB" id="A0A401QRS4"/>
<protein>
    <submittedName>
        <fullName evidence="2">Uncharacterized protein</fullName>
    </submittedName>
</protein>
<feature type="region of interest" description="Disordered" evidence="1">
    <location>
        <begin position="483"/>
        <end position="507"/>
    </location>
</feature>
<reference evidence="2 3" key="1">
    <citation type="journal article" date="2019" name="Microbiol. Resour. Announc.">
        <title>Draft Genome Sequence of the Most Traditional epsilon-Poly-l-Lysine Producer, Streptomyces albulus NBRC14147.</title>
        <authorList>
            <person name="Yamanaka K."/>
            <person name="Hamano Y."/>
        </authorList>
    </citation>
    <scope>NUCLEOTIDE SEQUENCE [LARGE SCALE GENOMIC DNA]</scope>
    <source>
        <strain evidence="2 3">NBRC 14147</strain>
    </source>
</reference>
<dbReference type="EMBL" id="BHXC01000005">
    <property type="protein sequence ID" value="GCB88002.1"/>
    <property type="molecule type" value="Genomic_DNA"/>
</dbReference>
<feature type="region of interest" description="Disordered" evidence="1">
    <location>
        <begin position="633"/>
        <end position="753"/>
    </location>
</feature>
<evidence type="ECO:0000256" key="1">
    <source>
        <dbReference type="SAM" id="MobiDB-lite"/>
    </source>
</evidence>
<gene>
    <name evidence="2" type="ORF">SALB_00671</name>
</gene>
<feature type="compositionally biased region" description="Basic and acidic residues" evidence="1">
    <location>
        <begin position="737"/>
        <end position="753"/>
    </location>
</feature>
<evidence type="ECO:0000313" key="2">
    <source>
        <dbReference type="EMBL" id="GCB88002.1"/>
    </source>
</evidence>